<dbReference type="PANTHER" id="PTHR30005:SF0">
    <property type="entry name" value="RETROGRADE REGULATION PROTEIN 2"/>
    <property type="match status" value="1"/>
</dbReference>
<accession>A0A3N5DHB3</accession>
<feature type="domain" description="Ppx/GppA phosphatase N-terminal" evidence="1">
    <location>
        <begin position="42"/>
        <end position="307"/>
    </location>
</feature>
<dbReference type="Proteomes" id="UP000275232">
    <property type="component" value="Unassembled WGS sequence"/>
</dbReference>
<sequence>MIASAKRDLRLKHDGPQRAVIDIGSNTVRLVVYSGPPRAPAVWLNEKVTARLGRDLATTGRIPEDARELALAGLARFALICRDIGVADVQTVATAATRDACNGPAFVESVEKLGLDVRVLTGEEEAEASAYGVIGGFPGARGVVADLGGGSLELVAIENGKTSHGVSLPLGTLRLPALRERGPTEFRKAVKKDLTRADWARHHDGPLYMVGGTWRALATFAMHKSAYPLTDPQAFTLRVDEAEKIARKLEKADPNKLEDIPGISSSRAAGLPDAAAMLRPLLKALRPDGLVFSSWGLREGLLYRSLDPLVAQRDPLLAAIAHFTEPRGASMSHATQIAAWTSEAARGGERTHEGEERLRLAAMMLAMAQMRLEPNMRLAHSFDWAMEKRWLGLSHRGRALIGAALRGACGNPEPTDALNLLASGKSLREAAGWGLAFRLCRRLGAGSRASLLTSRLNRSDDALTLWIEPERMELVSDIVKSELATLAEWLDLDWRIEEGVPAHGAEGQNP</sequence>
<dbReference type="GO" id="GO:0016462">
    <property type="term" value="F:pyrophosphatase activity"/>
    <property type="evidence" value="ECO:0007669"/>
    <property type="project" value="TreeGrafter"/>
</dbReference>
<evidence type="ECO:0000259" key="1">
    <source>
        <dbReference type="Pfam" id="PF02541"/>
    </source>
</evidence>
<dbReference type="InterPro" id="IPR043129">
    <property type="entry name" value="ATPase_NBD"/>
</dbReference>
<dbReference type="SUPFAM" id="SSF53067">
    <property type="entry name" value="Actin-like ATPase domain"/>
    <property type="match status" value="2"/>
</dbReference>
<proteinExistence type="predicted"/>
<protein>
    <submittedName>
        <fullName evidence="2">Ppx/GppA family phosphatase</fullName>
    </submittedName>
</protein>
<dbReference type="Gene3D" id="3.30.420.40">
    <property type="match status" value="1"/>
</dbReference>
<dbReference type="InterPro" id="IPR003695">
    <property type="entry name" value="Ppx_GppA_N"/>
</dbReference>
<dbReference type="CDD" id="cd24052">
    <property type="entry name" value="ASKHA_NBD_HpPPX-GppA-like"/>
    <property type="match status" value="1"/>
</dbReference>
<dbReference type="AlphaFoldDB" id="A0A3N5DHB3"/>
<dbReference type="EMBL" id="RPFZ01000001">
    <property type="protein sequence ID" value="RPF71052.1"/>
    <property type="molecule type" value="Genomic_DNA"/>
</dbReference>
<dbReference type="InterPro" id="IPR050273">
    <property type="entry name" value="GppA/Ppx_hydrolase"/>
</dbReference>
<name>A0A3N5DHB3_9SPHN</name>
<evidence type="ECO:0000313" key="2">
    <source>
        <dbReference type="EMBL" id="RPF71052.1"/>
    </source>
</evidence>
<dbReference type="PANTHER" id="PTHR30005">
    <property type="entry name" value="EXOPOLYPHOSPHATASE"/>
    <property type="match status" value="1"/>
</dbReference>
<dbReference type="RefSeq" id="WP_123879127.1">
    <property type="nucleotide sequence ID" value="NZ_RPFZ01000001.1"/>
</dbReference>
<reference evidence="2 3" key="1">
    <citation type="submission" date="2018-11" db="EMBL/GenBank/DDBJ databases">
        <title>Erythrobacter spongiae sp. nov., isolated from a marine sponge.</title>
        <authorList>
            <person name="Zhuang L."/>
            <person name="Luo L."/>
        </authorList>
    </citation>
    <scope>NUCLEOTIDE SEQUENCE [LARGE SCALE GENOMIC DNA]</scope>
    <source>
        <strain evidence="2 3">HN-E23</strain>
    </source>
</reference>
<evidence type="ECO:0000313" key="3">
    <source>
        <dbReference type="Proteomes" id="UP000275232"/>
    </source>
</evidence>
<dbReference type="Pfam" id="PF02541">
    <property type="entry name" value="Ppx-GppA"/>
    <property type="match status" value="1"/>
</dbReference>
<keyword evidence="3" id="KW-1185">Reference proteome</keyword>
<comment type="caution">
    <text evidence="2">The sequence shown here is derived from an EMBL/GenBank/DDBJ whole genome shotgun (WGS) entry which is preliminary data.</text>
</comment>
<dbReference type="OrthoDB" id="3698573at2"/>
<organism evidence="2 3">
    <name type="scientific">Aurantiacibacter spongiae</name>
    <dbReference type="NCBI Taxonomy" id="2488860"/>
    <lineage>
        <taxon>Bacteria</taxon>
        <taxon>Pseudomonadati</taxon>
        <taxon>Pseudomonadota</taxon>
        <taxon>Alphaproteobacteria</taxon>
        <taxon>Sphingomonadales</taxon>
        <taxon>Erythrobacteraceae</taxon>
        <taxon>Aurantiacibacter</taxon>
    </lineage>
</organism>
<dbReference type="Gene3D" id="1.10.3210.10">
    <property type="entry name" value="Hypothetical protein af1432"/>
    <property type="match status" value="1"/>
</dbReference>
<dbReference type="Gene3D" id="3.30.420.150">
    <property type="entry name" value="Exopolyphosphatase. Domain 2"/>
    <property type="match status" value="1"/>
</dbReference>
<gene>
    <name evidence="2" type="ORF">EG799_05070</name>
</gene>